<keyword evidence="3" id="KW-1185">Reference proteome</keyword>
<accession>A0AAV8UYA9</accession>
<feature type="transmembrane region" description="Helical" evidence="1">
    <location>
        <begin position="168"/>
        <end position="191"/>
    </location>
</feature>
<feature type="transmembrane region" description="Helical" evidence="1">
    <location>
        <begin position="356"/>
        <end position="376"/>
    </location>
</feature>
<dbReference type="EMBL" id="JAMWBK010000003">
    <property type="protein sequence ID" value="KAJ8907029.1"/>
    <property type="molecule type" value="Genomic_DNA"/>
</dbReference>
<feature type="transmembrane region" description="Helical" evidence="1">
    <location>
        <begin position="112"/>
        <end position="133"/>
    </location>
</feature>
<keyword evidence="1" id="KW-0812">Transmembrane</keyword>
<gene>
    <name evidence="2" type="ORF">NDN08_003512</name>
</gene>
<name>A0AAV8UYA9_9RHOD</name>
<evidence type="ECO:0008006" key="4">
    <source>
        <dbReference type="Google" id="ProtNLM"/>
    </source>
</evidence>
<comment type="caution">
    <text evidence="2">The sequence shown here is derived from an EMBL/GenBank/DDBJ whole genome shotgun (WGS) entry which is preliminary data.</text>
</comment>
<feature type="transmembrane region" description="Helical" evidence="1">
    <location>
        <begin position="236"/>
        <end position="259"/>
    </location>
</feature>
<evidence type="ECO:0000313" key="2">
    <source>
        <dbReference type="EMBL" id="KAJ8907029.1"/>
    </source>
</evidence>
<dbReference type="Proteomes" id="UP001157974">
    <property type="component" value="Unassembled WGS sequence"/>
</dbReference>
<feature type="transmembrane region" description="Helical" evidence="1">
    <location>
        <begin position="316"/>
        <end position="336"/>
    </location>
</feature>
<sequence length="438" mass="49590">MRTLISKPKLLADWGEEYEERAAEWWELFLDLVFVAAASNTADSLKEDLSWHGLLAFFLLFSFFYSGWSFYTFHQTRYYGNSMYHLALLYFYIIGTAGMVVNSAGFEYMEGFSVAALIQRIVLILMYLDAYIAIPRARIQCRAEIGTLVVSCVCLFSSIFVKNKTFSIGVWIISAFSENVAYALFSFFGFFRSHLVPLNIDHCAERMGCLLMVILGESVISGVISGRNIELKSHRLAYYVAMMLTILMAFSFGLIYYAVIPPRELHAYRRSVPHGIGFVWVHWALLSSLLAMGTGVKFVVSSLIHDEQPSIERGQVYLLFFSLAISMLCIVVLRALHFWGIQPTASDPPKIRRIKYFWWAVASVWCMIPVSLGLYFGESSTLVRPMVAMVATVPCVLGYAMFETVLTHVLDTDGFGNIKPEGLQVDNTIRVNSYHAIK</sequence>
<dbReference type="Pfam" id="PF06772">
    <property type="entry name" value="LtrA"/>
    <property type="match status" value="1"/>
</dbReference>
<dbReference type="PANTHER" id="PTHR36840">
    <property type="entry name" value="BLL5714 PROTEIN"/>
    <property type="match status" value="1"/>
</dbReference>
<evidence type="ECO:0000313" key="3">
    <source>
        <dbReference type="Proteomes" id="UP001157974"/>
    </source>
</evidence>
<feature type="transmembrane region" description="Helical" evidence="1">
    <location>
        <begin position="280"/>
        <end position="304"/>
    </location>
</feature>
<dbReference type="InterPro" id="IPR010640">
    <property type="entry name" value="Low_temperature_requirement_A"/>
</dbReference>
<dbReference type="PANTHER" id="PTHR36840:SF1">
    <property type="entry name" value="BLL5714 PROTEIN"/>
    <property type="match status" value="1"/>
</dbReference>
<evidence type="ECO:0000256" key="1">
    <source>
        <dbReference type="SAM" id="Phobius"/>
    </source>
</evidence>
<protein>
    <recommendedName>
        <fullName evidence="4">Low temperature requirement protein A</fullName>
    </recommendedName>
</protein>
<feature type="transmembrane region" description="Helical" evidence="1">
    <location>
        <begin position="382"/>
        <end position="402"/>
    </location>
</feature>
<feature type="transmembrane region" description="Helical" evidence="1">
    <location>
        <begin position="83"/>
        <end position="106"/>
    </location>
</feature>
<feature type="transmembrane region" description="Helical" evidence="1">
    <location>
        <begin position="49"/>
        <end position="71"/>
    </location>
</feature>
<keyword evidence="1" id="KW-1133">Transmembrane helix</keyword>
<organism evidence="2 3">
    <name type="scientific">Rhodosorus marinus</name>
    <dbReference type="NCBI Taxonomy" id="101924"/>
    <lineage>
        <taxon>Eukaryota</taxon>
        <taxon>Rhodophyta</taxon>
        <taxon>Stylonematophyceae</taxon>
        <taxon>Stylonematales</taxon>
        <taxon>Stylonemataceae</taxon>
        <taxon>Rhodosorus</taxon>
    </lineage>
</organism>
<proteinExistence type="predicted"/>
<feature type="transmembrane region" description="Helical" evidence="1">
    <location>
        <begin position="203"/>
        <end position="224"/>
    </location>
</feature>
<dbReference type="AlphaFoldDB" id="A0AAV8UYA9"/>
<reference evidence="2 3" key="1">
    <citation type="journal article" date="2023" name="Nat. Commun.">
        <title>Origin of minicircular mitochondrial genomes in red algae.</title>
        <authorList>
            <person name="Lee Y."/>
            <person name="Cho C.H."/>
            <person name="Lee Y.M."/>
            <person name="Park S.I."/>
            <person name="Yang J.H."/>
            <person name="West J.A."/>
            <person name="Bhattacharya D."/>
            <person name="Yoon H.S."/>
        </authorList>
    </citation>
    <scope>NUCLEOTIDE SEQUENCE [LARGE SCALE GENOMIC DNA]</scope>
    <source>
        <strain evidence="2 3">CCMP1338</strain>
        <tissue evidence="2">Whole cell</tissue>
    </source>
</reference>
<keyword evidence="1" id="KW-0472">Membrane</keyword>